<dbReference type="Proteomes" id="UP001162992">
    <property type="component" value="Chromosome 1"/>
</dbReference>
<organism evidence="1 2">
    <name type="scientific">Diphasiastrum complanatum</name>
    <name type="common">Issler's clubmoss</name>
    <name type="synonym">Lycopodium complanatum</name>
    <dbReference type="NCBI Taxonomy" id="34168"/>
    <lineage>
        <taxon>Eukaryota</taxon>
        <taxon>Viridiplantae</taxon>
        <taxon>Streptophyta</taxon>
        <taxon>Embryophyta</taxon>
        <taxon>Tracheophyta</taxon>
        <taxon>Lycopodiopsida</taxon>
        <taxon>Lycopodiales</taxon>
        <taxon>Lycopodiaceae</taxon>
        <taxon>Lycopodioideae</taxon>
        <taxon>Diphasiastrum</taxon>
    </lineage>
</organism>
<proteinExistence type="predicted"/>
<name>A0ACC2EQX6_DIPCM</name>
<sequence>MKYIFSLSLSFFFSSYSLFLSRLFYFITFCDPFLWIVPQKLSKSKACAISLADRHFLDALHHNNPQILKHYIHQQQFSPRAKGFIRDIVYIGWGIASMGLAHQVPVSFDNVRDKNVMLLKKLNAAIFPIKYQDNYYSDAIASGDYTRLAYYGDICVGNIACRLEKKDGGGLKLYIMTLGVLAPYRRLGIGSKLLKNMMDLCQQDPNLVEIYLHVQTNNDEAIAFYKRFGFEITDTIQNYYNRIEPPDCYVLSKTLTPLARAKQT</sequence>
<reference evidence="2" key="1">
    <citation type="journal article" date="2024" name="Proc. Natl. Acad. Sci. U.S.A.">
        <title>Extraordinary preservation of gene collinearity over three hundred million years revealed in homosporous lycophytes.</title>
        <authorList>
            <person name="Li C."/>
            <person name="Wickell D."/>
            <person name="Kuo L.Y."/>
            <person name="Chen X."/>
            <person name="Nie B."/>
            <person name="Liao X."/>
            <person name="Peng D."/>
            <person name="Ji J."/>
            <person name="Jenkins J."/>
            <person name="Williams M."/>
            <person name="Shu S."/>
            <person name="Plott C."/>
            <person name="Barry K."/>
            <person name="Rajasekar S."/>
            <person name="Grimwood J."/>
            <person name="Han X."/>
            <person name="Sun S."/>
            <person name="Hou Z."/>
            <person name="He W."/>
            <person name="Dai G."/>
            <person name="Sun C."/>
            <person name="Schmutz J."/>
            <person name="Leebens-Mack J.H."/>
            <person name="Li F.W."/>
            <person name="Wang L."/>
        </authorList>
    </citation>
    <scope>NUCLEOTIDE SEQUENCE [LARGE SCALE GENOMIC DNA]</scope>
    <source>
        <strain evidence="2">cv. PW_Plant_1</strain>
    </source>
</reference>
<evidence type="ECO:0000313" key="2">
    <source>
        <dbReference type="Proteomes" id="UP001162992"/>
    </source>
</evidence>
<gene>
    <name evidence="1" type="ORF">O6H91_01G049600</name>
</gene>
<protein>
    <submittedName>
        <fullName evidence="1">Uncharacterized protein</fullName>
    </submittedName>
</protein>
<accession>A0ACC2EQX6</accession>
<comment type="caution">
    <text evidence="1">The sequence shown here is derived from an EMBL/GenBank/DDBJ whole genome shotgun (WGS) entry which is preliminary data.</text>
</comment>
<keyword evidence="2" id="KW-1185">Reference proteome</keyword>
<evidence type="ECO:0000313" key="1">
    <source>
        <dbReference type="EMBL" id="KAJ7568808.1"/>
    </source>
</evidence>
<dbReference type="EMBL" id="CM055092">
    <property type="protein sequence ID" value="KAJ7568808.1"/>
    <property type="molecule type" value="Genomic_DNA"/>
</dbReference>